<dbReference type="PANTHER" id="PTHR20275">
    <property type="entry name" value="NAD KINASE"/>
    <property type="match status" value="1"/>
</dbReference>
<dbReference type="GO" id="GO:0003951">
    <property type="term" value="F:NAD+ kinase activity"/>
    <property type="evidence" value="ECO:0007669"/>
    <property type="project" value="InterPro"/>
</dbReference>
<comment type="caution">
    <text evidence="2">The sequence shown here is derived from an EMBL/GenBank/DDBJ whole genome shotgun (WGS) entry which is preliminary data.</text>
</comment>
<evidence type="ECO:0008006" key="4">
    <source>
        <dbReference type="Google" id="ProtNLM"/>
    </source>
</evidence>
<keyword evidence="3" id="KW-1185">Reference proteome</keyword>
<dbReference type="Proteomes" id="UP001372338">
    <property type="component" value="Unassembled WGS sequence"/>
</dbReference>
<dbReference type="PANTHER" id="PTHR20275:SF32">
    <property type="entry name" value="NAD_NADH KINASE FAMILY PROTEIN"/>
    <property type="match status" value="1"/>
</dbReference>
<dbReference type="GO" id="GO:0006741">
    <property type="term" value="P:NADP+ biosynthetic process"/>
    <property type="evidence" value="ECO:0007669"/>
    <property type="project" value="InterPro"/>
</dbReference>
<evidence type="ECO:0000313" key="2">
    <source>
        <dbReference type="EMBL" id="KAK7256117.1"/>
    </source>
</evidence>
<accession>A0AAN9HW02</accession>
<comment type="similarity">
    <text evidence="1">Belongs to the NAD kinase family.</text>
</comment>
<evidence type="ECO:0000313" key="3">
    <source>
        <dbReference type="Proteomes" id="UP001372338"/>
    </source>
</evidence>
<dbReference type="SUPFAM" id="SSF111331">
    <property type="entry name" value="NAD kinase/diacylglycerol kinase-like"/>
    <property type="match status" value="1"/>
</dbReference>
<dbReference type="InterPro" id="IPR016064">
    <property type="entry name" value="NAD/diacylglycerol_kinase_sf"/>
</dbReference>
<dbReference type="AlphaFoldDB" id="A0AAN9HW02"/>
<proteinExistence type="inferred from homology"/>
<dbReference type="EMBL" id="JAYWIO010000006">
    <property type="protein sequence ID" value="KAK7256117.1"/>
    <property type="molecule type" value="Genomic_DNA"/>
</dbReference>
<dbReference type="Gene3D" id="3.40.50.10330">
    <property type="entry name" value="Probable inorganic polyphosphate/atp-NAD kinase, domain 1"/>
    <property type="match status" value="1"/>
</dbReference>
<dbReference type="InterPro" id="IPR017438">
    <property type="entry name" value="ATP-NAD_kinase_N"/>
</dbReference>
<sequence length="175" mass="19892">MQVASFLYYQEKMNVFMEPDGHDIFATIPGFEFVKTFYIQYTCDLLEKVDFVACLGGDGVILHASNLFRGPVLFVVSFNLGSLGFLTSHNVEKLGRKCFFICKSSFDFDETSFGELYDKVTTKRPMLVSKPISYVFAYMLLLLSSPYHGATFYPDNISSSILKSSCNQMKFVHDH</sequence>
<gene>
    <name evidence="2" type="ORF">RIF29_29551</name>
</gene>
<dbReference type="InterPro" id="IPR002504">
    <property type="entry name" value="NADK"/>
</dbReference>
<reference evidence="2 3" key="1">
    <citation type="submission" date="2024-01" db="EMBL/GenBank/DDBJ databases">
        <title>The genomes of 5 underutilized Papilionoideae crops provide insights into root nodulation and disease resistanc.</title>
        <authorList>
            <person name="Yuan L."/>
        </authorList>
    </citation>
    <scope>NUCLEOTIDE SEQUENCE [LARGE SCALE GENOMIC DNA]</scope>
    <source>
        <strain evidence="2">ZHUSHIDOU_FW_LH</strain>
        <tissue evidence="2">Leaf</tissue>
    </source>
</reference>
<name>A0AAN9HW02_CROPI</name>
<evidence type="ECO:0000256" key="1">
    <source>
        <dbReference type="ARBA" id="ARBA00010995"/>
    </source>
</evidence>
<organism evidence="2 3">
    <name type="scientific">Crotalaria pallida</name>
    <name type="common">Smooth rattlebox</name>
    <name type="synonym">Crotalaria striata</name>
    <dbReference type="NCBI Taxonomy" id="3830"/>
    <lineage>
        <taxon>Eukaryota</taxon>
        <taxon>Viridiplantae</taxon>
        <taxon>Streptophyta</taxon>
        <taxon>Embryophyta</taxon>
        <taxon>Tracheophyta</taxon>
        <taxon>Spermatophyta</taxon>
        <taxon>Magnoliopsida</taxon>
        <taxon>eudicotyledons</taxon>
        <taxon>Gunneridae</taxon>
        <taxon>Pentapetalae</taxon>
        <taxon>rosids</taxon>
        <taxon>fabids</taxon>
        <taxon>Fabales</taxon>
        <taxon>Fabaceae</taxon>
        <taxon>Papilionoideae</taxon>
        <taxon>50 kb inversion clade</taxon>
        <taxon>genistoids sensu lato</taxon>
        <taxon>core genistoids</taxon>
        <taxon>Crotalarieae</taxon>
        <taxon>Crotalaria</taxon>
    </lineage>
</organism>
<protein>
    <recommendedName>
        <fullName evidence="4">NAD(+) kinase</fullName>
    </recommendedName>
</protein>
<dbReference type="Pfam" id="PF01513">
    <property type="entry name" value="NAD_kinase"/>
    <property type="match status" value="1"/>
</dbReference>